<organism evidence="1 2">
    <name type="scientific">Salmonella arizonae (strain ATCC BAA-731 / CDC346-86 / RSK2980)</name>
    <dbReference type="NCBI Taxonomy" id="41514"/>
    <lineage>
        <taxon>Bacteria</taxon>
        <taxon>Pseudomonadati</taxon>
        <taxon>Pseudomonadota</taxon>
        <taxon>Gammaproteobacteria</taxon>
        <taxon>Enterobacterales</taxon>
        <taxon>Enterobacteriaceae</taxon>
        <taxon>Salmonella</taxon>
    </lineage>
</organism>
<evidence type="ECO:0000313" key="2">
    <source>
        <dbReference type="Proteomes" id="UP000002084"/>
    </source>
</evidence>
<sequence>MMVVTPHVNAQYVVKKDFLINTLVSIIVILDGKLFGVKPVNQE</sequence>
<reference evidence="1 2" key="1">
    <citation type="submission" date="2007-11" db="EMBL/GenBank/DDBJ databases">
        <authorList>
            <consortium name="The Salmonella enterica serovar Arizonae Genome Sequencing Project"/>
            <person name="McClelland M."/>
            <person name="Sanderson E.K."/>
            <person name="Porwollik S."/>
            <person name="Spieth J."/>
            <person name="Clifton W.S."/>
            <person name="Fulton R."/>
            <person name="Chunyan W."/>
            <person name="Wollam A."/>
            <person name="Shah N."/>
            <person name="Pepin K."/>
            <person name="Bhonagiri V."/>
            <person name="Nash W."/>
            <person name="Johnson M."/>
            <person name="Thiruvilangam P."/>
            <person name="Wilson R."/>
        </authorList>
    </citation>
    <scope>NUCLEOTIDE SEQUENCE [LARGE SCALE GENOMIC DNA]</scope>
    <source>
        <strain evidence="2">ATCC BAA-731 / CDC346-86 / RSK2980</strain>
    </source>
</reference>
<evidence type="ECO:0000313" key="1">
    <source>
        <dbReference type="EMBL" id="ABX23052.1"/>
    </source>
</evidence>
<dbReference type="AlphaFoldDB" id="A9MEY6"/>
<accession>A9MEY6</accession>
<dbReference type="EMBL" id="CP000880">
    <property type="protein sequence ID" value="ABX23052.1"/>
    <property type="molecule type" value="Genomic_DNA"/>
</dbReference>
<gene>
    <name evidence="1" type="ordered locus">SARI_03216</name>
</gene>
<dbReference type="Proteomes" id="UP000002084">
    <property type="component" value="Chromosome"/>
</dbReference>
<dbReference type="HOGENOM" id="CLU_3239244_0_0_6"/>
<proteinExistence type="predicted"/>
<dbReference type="STRING" id="41514.SARI_03216"/>
<keyword evidence="2" id="KW-1185">Reference proteome</keyword>
<dbReference type="KEGG" id="ses:SARI_03216"/>
<name>A9MEY6_SALAR</name>
<protein>
    <submittedName>
        <fullName evidence="1">Uncharacterized protein</fullName>
    </submittedName>
</protein>